<feature type="domain" description="Peptidase M41" evidence="1">
    <location>
        <begin position="279"/>
        <end position="352"/>
    </location>
</feature>
<keyword evidence="4" id="KW-1185">Reference proteome</keyword>
<dbReference type="Pfam" id="PF24758">
    <property type="entry name" value="LRR_At5g56370"/>
    <property type="match status" value="1"/>
</dbReference>
<dbReference type="SUPFAM" id="SSF140990">
    <property type="entry name" value="FtsH protease domain-like"/>
    <property type="match status" value="1"/>
</dbReference>
<evidence type="ECO:0000259" key="2">
    <source>
        <dbReference type="Pfam" id="PF24758"/>
    </source>
</evidence>
<evidence type="ECO:0000313" key="3">
    <source>
        <dbReference type="EMBL" id="THG14748.1"/>
    </source>
</evidence>
<gene>
    <name evidence="3" type="ORF">TEA_006792</name>
</gene>
<evidence type="ECO:0000313" key="4">
    <source>
        <dbReference type="Proteomes" id="UP000306102"/>
    </source>
</evidence>
<sequence length="393" mass="44533">MIKPPPAFKGFKKLLSLELREIVITGDVLSSLISSCRLLERLTVGCSTSLDCLEIDAPRLKFLCCEGHFSSICFKNTPKLFKVSIYLLVEMDVPVFKQARPSKLVTLLGSLPVIDFLRLDYFYIQYMAADGVPKRLPTTLKRLKTLRLTEICFGELEEILVMLCLIRSSPNLQKMTIRVHTNESVAIDSVLVLLEMQEWSDVTLNRLRQVEMRSLSGSRPELEFIKLLFAKSPVLETMLIEPNSAVVVDRGLGILKEASRFRRLSPRAEIKFENSDVDQVLLGKISTGAQNDLEKVTKMTYAQVAIYGFSDKQDRCNHRQRSKRMGGKGIRSHVTVDRAAQRARSLNRRVDRCVPGGGAECRKESNWLRVGDLEPTVIKLRTTWMERGWGEGP</sequence>
<dbReference type="GO" id="GO:0005524">
    <property type="term" value="F:ATP binding"/>
    <property type="evidence" value="ECO:0007669"/>
    <property type="project" value="InterPro"/>
</dbReference>
<dbReference type="GO" id="GO:0004222">
    <property type="term" value="F:metalloendopeptidase activity"/>
    <property type="evidence" value="ECO:0007669"/>
    <property type="project" value="InterPro"/>
</dbReference>
<protein>
    <submittedName>
        <fullName evidence="3">Uncharacterized protein</fullName>
    </submittedName>
</protein>
<dbReference type="AlphaFoldDB" id="A0A4S4EEE7"/>
<evidence type="ECO:0000259" key="1">
    <source>
        <dbReference type="Pfam" id="PF01434"/>
    </source>
</evidence>
<dbReference type="Pfam" id="PF01434">
    <property type="entry name" value="Peptidase_M41"/>
    <property type="match status" value="1"/>
</dbReference>
<name>A0A4S4EEE7_CAMSN</name>
<dbReference type="PANTHER" id="PTHR34145">
    <property type="entry name" value="OS02G0105600 PROTEIN"/>
    <property type="match status" value="1"/>
</dbReference>
<dbReference type="SUPFAM" id="SSF52047">
    <property type="entry name" value="RNI-like"/>
    <property type="match status" value="1"/>
</dbReference>
<dbReference type="InterPro" id="IPR053772">
    <property type="entry name" value="At1g61320/At1g61330-like"/>
</dbReference>
<feature type="domain" description="F-box/LRR-repeat protein 15/At3g58940/PEG3-like LRR" evidence="2">
    <location>
        <begin position="7"/>
        <end position="177"/>
    </location>
</feature>
<proteinExistence type="predicted"/>
<organism evidence="3 4">
    <name type="scientific">Camellia sinensis var. sinensis</name>
    <name type="common">China tea</name>
    <dbReference type="NCBI Taxonomy" id="542762"/>
    <lineage>
        <taxon>Eukaryota</taxon>
        <taxon>Viridiplantae</taxon>
        <taxon>Streptophyta</taxon>
        <taxon>Embryophyta</taxon>
        <taxon>Tracheophyta</taxon>
        <taxon>Spermatophyta</taxon>
        <taxon>Magnoliopsida</taxon>
        <taxon>eudicotyledons</taxon>
        <taxon>Gunneridae</taxon>
        <taxon>Pentapetalae</taxon>
        <taxon>asterids</taxon>
        <taxon>Ericales</taxon>
        <taxon>Theaceae</taxon>
        <taxon>Camellia</taxon>
    </lineage>
</organism>
<dbReference type="PANTHER" id="PTHR34145:SF28">
    <property type="entry name" value="F-BOX DOMAIN-CONTAINING PROTEIN"/>
    <property type="match status" value="1"/>
</dbReference>
<dbReference type="InterPro" id="IPR037219">
    <property type="entry name" value="Peptidase_M41-like"/>
</dbReference>
<accession>A0A4S4EEE7</accession>
<dbReference type="Proteomes" id="UP000306102">
    <property type="component" value="Unassembled WGS sequence"/>
</dbReference>
<dbReference type="InterPro" id="IPR055411">
    <property type="entry name" value="LRR_FXL15/At3g58940/PEG3-like"/>
</dbReference>
<dbReference type="GO" id="GO:0006508">
    <property type="term" value="P:proteolysis"/>
    <property type="evidence" value="ECO:0007669"/>
    <property type="project" value="InterPro"/>
</dbReference>
<dbReference type="EMBL" id="SDRB02005085">
    <property type="protein sequence ID" value="THG14748.1"/>
    <property type="molecule type" value="Genomic_DNA"/>
</dbReference>
<dbReference type="GO" id="GO:0004176">
    <property type="term" value="F:ATP-dependent peptidase activity"/>
    <property type="evidence" value="ECO:0007669"/>
    <property type="project" value="InterPro"/>
</dbReference>
<dbReference type="Gene3D" id="1.20.58.760">
    <property type="entry name" value="Peptidase M41"/>
    <property type="match status" value="1"/>
</dbReference>
<dbReference type="InterPro" id="IPR000642">
    <property type="entry name" value="Peptidase_M41"/>
</dbReference>
<reference evidence="3 4" key="1">
    <citation type="journal article" date="2018" name="Proc. Natl. Acad. Sci. U.S.A.">
        <title>Draft genome sequence of Camellia sinensis var. sinensis provides insights into the evolution of the tea genome and tea quality.</title>
        <authorList>
            <person name="Wei C."/>
            <person name="Yang H."/>
            <person name="Wang S."/>
            <person name="Zhao J."/>
            <person name="Liu C."/>
            <person name="Gao L."/>
            <person name="Xia E."/>
            <person name="Lu Y."/>
            <person name="Tai Y."/>
            <person name="She G."/>
            <person name="Sun J."/>
            <person name="Cao H."/>
            <person name="Tong W."/>
            <person name="Gao Q."/>
            <person name="Li Y."/>
            <person name="Deng W."/>
            <person name="Jiang X."/>
            <person name="Wang W."/>
            <person name="Chen Q."/>
            <person name="Zhang S."/>
            <person name="Li H."/>
            <person name="Wu J."/>
            <person name="Wang P."/>
            <person name="Li P."/>
            <person name="Shi C."/>
            <person name="Zheng F."/>
            <person name="Jian J."/>
            <person name="Huang B."/>
            <person name="Shan D."/>
            <person name="Shi M."/>
            <person name="Fang C."/>
            <person name="Yue Y."/>
            <person name="Li F."/>
            <person name="Li D."/>
            <person name="Wei S."/>
            <person name="Han B."/>
            <person name="Jiang C."/>
            <person name="Yin Y."/>
            <person name="Xia T."/>
            <person name="Zhang Z."/>
            <person name="Bennetzen J.L."/>
            <person name="Zhao S."/>
            <person name="Wan X."/>
        </authorList>
    </citation>
    <scope>NUCLEOTIDE SEQUENCE [LARGE SCALE GENOMIC DNA]</scope>
    <source>
        <strain evidence="4">cv. Shuchazao</strain>
        <tissue evidence="3">Leaf</tissue>
    </source>
</reference>
<comment type="caution">
    <text evidence="3">The sequence shown here is derived from an EMBL/GenBank/DDBJ whole genome shotgun (WGS) entry which is preliminary data.</text>
</comment>